<dbReference type="EMBL" id="JBHSIT010000005">
    <property type="protein sequence ID" value="MFC4909674.1"/>
    <property type="molecule type" value="Genomic_DNA"/>
</dbReference>
<feature type="domain" description="FAD/NAD(P)-binding" evidence="7">
    <location>
        <begin position="3"/>
        <end position="320"/>
    </location>
</feature>
<dbReference type="InterPro" id="IPR045024">
    <property type="entry name" value="NDH-2"/>
</dbReference>
<keyword evidence="9" id="KW-1185">Reference proteome</keyword>
<keyword evidence="5" id="KW-0520">NAD</keyword>
<feature type="region of interest" description="Disordered" evidence="6">
    <location>
        <begin position="431"/>
        <end position="461"/>
    </location>
</feature>
<dbReference type="Proteomes" id="UP001595872">
    <property type="component" value="Unassembled WGS sequence"/>
</dbReference>
<keyword evidence="2" id="KW-0285">Flavoprotein</keyword>
<evidence type="ECO:0000256" key="3">
    <source>
        <dbReference type="ARBA" id="ARBA00022827"/>
    </source>
</evidence>
<keyword evidence="4 8" id="KW-0560">Oxidoreductase</keyword>
<dbReference type="PANTHER" id="PTHR43706">
    <property type="entry name" value="NADH DEHYDROGENASE"/>
    <property type="match status" value="1"/>
</dbReference>
<dbReference type="Pfam" id="PF07992">
    <property type="entry name" value="Pyr_redox_2"/>
    <property type="match status" value="1"/>
</dbReference>
<gene>
    <name evidence="8" type="ORF">ACFPCY_20290</name>
</gene>
<dbReference type="GO" id="GO:0016491">
    <property type="term" value="F:oxidoreductase activity"/>
    <property type="evidence" value="ECO:0007669"/>
    <property type="project" value="UniProtKB-KW"/>
</dbReference>
<dbReference type="RefSeq" id="WP_378257357.1">
    <property type="nucleotide sequence ID" value="NZ_JBHSIT010000005.1"/>
</dbReference>
<proteinExistence type="inferred from homology"/>
<evidence type="ECO:0000256" key="4">
    <source>
        <dbReference type="ARBA" id="ARBA00023002"/>
    </source>
</evidence>
<dbReference type="InterPro" id="IPR023753">
    <property type="entry name" value="FAD/NAD-binding_dom"/>
</dbReference>
<accession>A0ABV9U1J3</accession>
<reference evidence="9" key="1">
    <citation type="journal article" date="2019" name="Int. J. Syst. Evol. Microbiol.">
        <title>The Global Catalogue of Microorganisms (GCM) 10K type strain sequencing project: providing services to taxonomists for standard genome sequencing and annotation.</title>
        <authorList>
            <consortium name="The Broad Institute Genomics Platform"/>
            <consortium name="The Broad Institute Genome Sequencing Center for Infectious Disease"/>
            <person name="Wu L."/>
            <person name="Ma J."/>
        </authorList>
    </citation>
    <scope>NUCLEOTIDE SEQUENCE [LARGE SCALE GENOMIC DNA]</scope>
    <source>
        <strain evidence="9">KLKA75</strain>
    </source>
</reference>
<keyword evidence="3" id="KW-0274">FAD</keyword>
<dbReference type="PANTHER" id="PTHR43706:SF45">
    <property type="entry name" value="NADH DEHYDROGENASE-LIKE PROTEIN RV1812C"/>
    <property type="match status" value="1"/>
</dbReference>
<evidence type="ECO:0000313" key="9">
    <source>
        <dbReference type="Proteomes" id="UP001595872"/>
    </source>
</evidence>
<dbReference type="PRINTS" id="PR00368">
    <property type="entry name" value="FADPNR"/>
</dbReference>
<evidence type="ECO:0000259" key="7">
    <source>
        <dbReference type="Pfam" id="PF07992"/>
    </source>
</evidence>
<dbReference type="Gene3D" id="3.50.50.100">
    <property type="match status" value="1"/>
</dbReference>
<dbReference type="SUPFAM" id="SSF51905">
    <property type="entry name" value="FAD/NAD(P)-binding domain"/>
    <property type="match status" value="1"/>
</dbReference>
<evidence type="ECO:0000256" key="1">
    <source>
        <dbReference type="ARBA" id="ARBA00005272"/>
    </source>
</evidence>
<protein>
    <submittedName>
        <fullName evidence="8">NAD(P)/FAD-dependent oxidoreductase</fullName>
        <ecNumber evidence="8">1.6.5.-</ecNumber>
    </submittedName>
</protein>
<comment type="similarity">
    <text evidence="1">Belongs to the NADH dehydrogenase family.</text>
</comment>
<dbReference type="InterPro" id="IPR036188">
    <property type="entry name" value="FAD/NAD-bd_sf"/>
</dbReference>
<organism evidence="8 9">
    <name type="scientific">Actinomadura gamaensis</name>
    <dbReference type="NCBI Taxonomy" id="1763541"/>
    <lineage>
        <taxon>Bacteria</taxon>
        <taxon>Bacillati</taxon>
        <taxon>Actinomycetota</taxon>
        <taxon>Actinomycetes</taxon>
        <taxon>Streptosporangiales</taxon>
        <taxon>Thermomonosporaceae</taxon>
        <taxon>Actinomadura</taxon>
    </lineage>
</organism>
<name>A0ABV9U1J3_9ACTN</name>
<evidence type="ECO:0000256" key="6">
    <source>
        <dbReference type="SAM" id="MobiDB-lite"/>
    </source>
</evidence>
<sequence length="461" mass="49058">MTRIVAVGAGFGGFHCLRTLQRLLPRNAAELVVVNPKDYHLYTPLLPHVAGGRVHPASVAVSLRTLRRTRFLRGSVVDVDLDGKTVTVRDPLDRHRELAWDRLVLAPGAVTRIFDIPGLKEHAHGFKTIVEAVYLFDRVLANLDMAATTDDEAEREALTTFIVVGAGLAGSEYIAQARRLAAEAAPRLATRWILLDMADSVMPQLGDDLPRKALEALNAQGVEVRLGMSVKEVTADSVTLTDGTRVPCRLLVWTAGVSASPLIERLGLPTNRGRLEVTAEMAVPGYPDVFALGDAAAVPDLTGEPGTICAQSAQHAMRQGPALARNIAASLGYGEARPYRHHDLGMVADLGGWKGVASPMHVPLAGFAAKAVASAYHLMSLESVSNQARLASDWVMRALTRPAPTSFGLVPDYHAALTAAEQLGIYPAAKPEPTSPAEATARIAHASSTHVDTGAGAHRAS</sequence>
<dbReference type="EC" id="1.6.5.-" evidence="8"/>
<evidence type="ECO:0000256" key="5">
    <source>
        <dbReference type="ARBA" id="ARBA00023027"/>
    </source>
</evidence>
<evidence type="ECO:0000256" key="2">
    <source>
        <dbReference type="ARBA" id="ARBA00022630"/>
    </source>
</evidence>
<comment type="caution">
    <text evidence="8">The sequence shown here is derived from an EMBL/GenBank/DDBJ whole genome shotgun (WGS) entry which is preliminary data.</text>
</comment>
<evidence type="ECO:0000313" key="8">
    <source>
        <dbReference type="EMBL" id="MFC4909674.1"/>
    </source>
</evidence>